<proteinExistence type="predicted"/>
<name>A0A7C9CVK8_OPUST</name>
<accession>A0A7C9CVK8</accession>
<dbReference type="AlphaFoldDB" id="A0A7C9CVK8"/>
<organism evidence="1">
    <name type="scientific">Opuntia streptacantha</name>
    <name type="common">Prickly pear cactus</name>
    <name type="synonym">Opuntia cardona</name>
    <dbReference type="NCBI Taxonomy" id="393608"/>
    <lineage>
        <taxon>Eukaryota</taxon>
        <taxon>Viridiplantae</taxon>
        <taxon>Streptophyta</taxon>
        <taxon>Embryophyta</taxon>
        <taxon>Tracheophyta</taxon>
        <taxon>Spermatophyta</taxon>
        <taxon>Magnoliopsida</taxon>
        <taxon>eudicotyledons</taxon>
        <taxon>Gunneridae</taxon>
        <taxon>Pentapetalae</taxon>
        <taxon>Caryophyllales</taxon>
        <taxon>Cactineae</taxon>
        <taxon>Cactaceae</taxon>
        <taxon>Opuntioideae</taxon>
        <taxon>Opuntia</taxon>
    </lineage>
</organism>
<evidence type="ECO:0000313" key="1">
    <source>
        <dbReference type="EMBL" id="MBA4626906.1"/>
    </source>
</evidence>
<protein>
    <submittedName>
        <fullName evidence="1">Uncharacterized protein</fullName>
    </submittedName>
</protein>
<reference evidence="1" key="1">
    <citation type="journal article" date="2013" name="J. Plant Res.">
        <title>Effect of fungi and light on seed germination of three Opuntia species from semiarid lands of central Mexico.</title>
        <authorList>
            <person name="Delgado-Sanchez P."/>
            <person name="Jimenez-Bremont J.F."/>
            <person name="Guerrero-Gonzalez Mde L."/>
            <person name="Flores J."/>
        </authorList>
    </citation>
    <scope>NUCLEOTIDE SEQUENCE</scope>
    <source>
        <tissue evidence="1">Cladode</tissue>
    </source>
</reference>
<dbReference type="EMBL" id="GISG01059345">
    <property type="protein sequence ID" value="MBA4626906.1"/>
    <property type="molecule type" value="Transcribed_RNA"/>
</dbReference>
<reference evidence="1" key="2">
    <citation type="submission" date="2020-07" db="EMBL/GenBank/DDBJ databases">
        <authorList>
            <person name="Vera ALvarez R."/>
            <person name="Arias-Moreno D.M."/>
            <person name="Jimenez-Jacinto V."/>
            <person name="Jimenez-Bremont J.F."/>
            <person name="Swaminathan K."/>
            <person name="Moose S.P."/>
            <person name="Guerrero-Gonzalez M.L."/>
            <person name="Marino-Ramirez L."/>
            <person name="Landsman D."/>
            <person name="Rodriguez-Kessler M."/>
            <person name="Delgado-Sanchez P."/>
        </authorList>
    </citation>
    <scope>NUCLEOTIDE SEQUENCE</scope>
    <source>
        <tissue evidence="1">Cladode</tissue>
    </source>
</reference>
<sequence>MFRMDHTKQKHNIEALHKEQILVFCTTGCQKYTSQTVDYCHVRCKSLFTMRRTRTNYKSSRKSSPLWLDSYSHTKSQQVPTLQIVSTSQFTKLIHKQNSYIS</sequence>